<dbReference type="Pfam" id="PF11716">
    <property type="entry name" value="MDMPI_N"/>
    <property type="match status" value="1"/>
</dbReference>
<dbReference type="InterPro" id="IPR024344">
    <property type="entry name" value="MDMPI_metal-binding"/>
</dbReference>
<proteinExistence type="predicted"/>
<dbReference type="GO" id="GO:0046872">
    <property type="term" value="F:metal ion binding"/>
    <property type="evidence" value="ECO:0007669"/>
    <property type="project" value="InterPro"/>
</dbReference>
<keyword evidence="3" id="KW-1185">Reference proteome</keyword>
<evidence type="ECO:0000259" key="1">
    <source>
        <dbReference type="Pfam" id="PF11716"/>
    </source>
</evidence>
<protein>
    <recommendedName>
        <fullName evidence="1">Mycothiol-dependent maleylpyruvate isomerase metal-binding domain-containing protein</fullName>
    </recommendedName>
</protein>
<dbReference type="Gene3D" id="1.20.120.450">
    <property type="entry name" value="dinb family like domain"/>
    <property type="match status" value="1"/>
</dbReference>
<accession>W4LKS6</accession>
<dbReference type="InterPro" id="IPR017517">
    <property type="entry name" value="Maleyloyr_isom"/>
</dbReference>
<sequence>MDMTTICADLKDELEALDAIVSPLDEAAWNTLTPAEGWAVRDQIIHIGGTDRTAIVAAAEPERFKAEFLNADRSSRIKRIEAETASLDGAGVLAWWRSGYQSLLDLFLELDAKTRIPWFGPPMSAVSFATARLMETWAHGQDVVDALDVDRPGTERLRHVAHIGVLARPFSYQVNNQTMPDAAIRVELVSPAGALWNWGDEDAPNRVYGDALDFCLAVTQRRHLADTDLRIEGAAAEAWMTIAQTFAGPAGSGRQPGQFPKKR</sequence>
<dbReference type="EMBL" id="AZHX01001921">
    <property type="protein sequence ID" value="ETW98703.1"/>
    <property type="molecule type" value="Genomic_DNA"/>
</dbReference>
<evidence type="ECO:0000313" key="3">
    <source>
        <dbReference type="Proteomes" id="UP000019140"/>
    </source>
</evidence>
<name>W4LKS6_9BACT</name>
<comment type="caution">
    <text evidence="2">The sequence shown here is derived from an EMBL/GenBank/DDBJ whole genome shotgun (WGS) entry which is preliminary data.</text>
</comment>
<dbReference type="PATRIC" id="fig|1429439.4.peg.7110"/>
<gene>
    <name evidence="2" type="ORF">ETSY2_42370</name>
</gene>
<feature type="domain" description="Mycothiol-dependent maleylpyruvate isomerase metal-binding" evidence="1">
    <location>
        <begin position="11"/>
        <end position="143"/>
    </location>
</feature>
<dbReference type="NCBIfam" id="TIGR03083">
    <property type="entry name" value="maleylpyruvate isomerase family mycothiol-dependent enzyme"/>
    <property type="match status" value="1"/>
</dbReference>
<dbReference type="SUPFAM" id="SSF109854">
    <property type="entry name" value="DinB/YfiT-like putative metalloenzymes"/>
    <property type="match status" value="1"/>
</dbReference>
<dbReference type="HOGENOM" id="CLU_067335_0_0_7"/>
<dbReference type="InterPro" id="IPR034660">
    <property type="entry name" value="DinB/YfiT-like"/>
</dbReference>
<organism evidence="2 3">
    <name type="scientific">Candidatus Entotheonella gemina</name>
    <dbReference type="NCBI Taxonomy" id="1429439"/>
    <lineage>
        <taxon>Bacteria</taxon>
        <taxon>Pseudomonadati</taxon>
        <taxon>Nitrospinota/Tectimicrobiota group</taxon>
        <taxon>Candidatus Tectimicrobiota</taxon>
        <taxon>Candidatus Entotheonellia</taxon>
        <taxon>Candidatus Entotheonellales</taxon>
        <taxon>Candidatus Entotheonellaceae</taxon>
        <taxon>Candidatus Entotheonella</taxon>
    </lineage>
</organism>
<reference evidence="2 3" key="1">
    <citation type="journal article" date="2014" name="Nature">
        <title>An environmental bacterial taxon with a large and distinct metabolic repertoire.</title>
        <authorList>
            <person name="Wilson M.C."/>
            <person name="Mori T."/>
            <person name="Ruckert C."/>
            <person name="Uria A.R."/>
            <person name="Helf M.J."/>
            <person name="Takada K."/>
            <person name="Gernert C."/>
            <person name="Steffens U.A."/>
            <person name="Heycke N."/>
            <person name="Schmitt S."/>
            <person name="Rinke C."/>
            <person name="Helfrich E.J."/>
            <person name="Brachmann A.O."/>
            <person name="Gurgui C."/>
            <person name="Wakimoto T."/>
            <person name="Kracht M."/>
            <person name="Crusemann M."/>
            <person name="Hentschel U."/>
            <person name="Abe I."/>
            <person name="Matsunaga S."/>
            <person name="Kalinowski J."/>
            <person name="Takeyama H."/>
            <person name="Piel J."/>
        </authorList>
    </citation>
    <scope>NUCLEOTIDE SEQUENCE [LARGE SCALE GENOMIC DNA]</scope>
    <source>
        <strain evidence="3">TSY2</strain>
    </source>
</reference>
<evidence type="ECO:0000313" key="2">
    <source>
        <dbReference type="EMBL" id="ETW98703.1"/>
    </source>
</evidence>
<dbReference type="NCBIfam" id="TIGR03084">
    <property type="entry name" value="TIGR03084 family metal-binding protein"/>
    <property type="match status" value="1"/>
</dbReference>
<dbReference type="InterPro" id="IPR017518">
    <property type="entry name" value="CHP03084"/>
</dbReference>
<dbReference type="Proteomes" id="UP000019140">
    <property type="component" value="Unassembled WGS sequence"/>
</dbReference>
<dbReference type="AlphaFoldDB" id="W4LKS6"/>